<dbReference type="EMBL" id="CP026248">
    <property type="protein sequence ID" value="AWP02723.1"/>
    <property type="molecule type" value="Genomic_DNA"/>
</dbReference>
<reference evidence="4 5" key="1">
    <citation type="submission" date="2017-12" db="EMBL/GenBank/DDBJ databases">
        <title>Integrating genomic resources of turbot (Scophthalmus maximus) in depth evaluation of genetic and physical mapping variation across individuals.</title>
        <authorList>
            <person name="Martinez P."/>
        </authorList>
    </citation>
    <scope>NUCLEOTIDE SEQUENCE [LARGE SCALE GENOMIC DNA]</scope>
</reference>
<dbReference type="PANTHER" id="PTHR13195">
    <property type="entry name" value="PSEUDOURIDINE SYNTHASE-RELATED"/>
    <property type="match status" value="1"/>
</dbReference>
<keyword evidence="5" id="KW-1185">Reference proteome</keyword>
<feature type="domain" description="Pseudouridine synthase II N-terminal" evidence="3">
    <location>
        <begin position="92"/>
        <end position="236"/>
    </location>
</feature>
<evidence type="ECO:0000313" key="5">
    <source>
        <dbReference type="Proteomes" id="UP000246464"/>
    </source>
</evidence>
<evidence type="ECO:0000256" key="2">
    <source>
        <dbReference type="SAM" id="MobiDB-lite"/>
    </source>
</evidence>
<accession>A0A2U9BFC9</accession>
<gene>
    <name evidence="4" type="ORF">SMAX5B_002359</name>
</gene>
<dbReference type="GO" id="GO:0009982">
    <property type="term" value="F:pseudouridine synthase activity"/>
    <property type="evidence" value="ECO:0007669"/>
    <property type="project" value="InterPro"/>
</dbReference>
<dbReference type="SUPFAM" id="SSF55120">
    <property type="entry name" value="Pseudouridine synthase"/>
    <property type="match status" value="1"/>
</dbReference>
<dbReference type="InterPro" id="IPR039048">
    <property type="entry name" value="Trub2"/>
</dbReference>
<dbReference type="STRING" id="52904.ENSSMAP00000034047"/>
<dbReference type="AlphaFoldDB" id="A0A2U9BFC9"/>
<evidence type="ECO:0000313" key="4">
    <source>
        <dbReference type="EMBL" id="AWP02723.1"/>
    </source>
</evidence>
<feature type="region of interest" description="Disordered" evidence="2">
    <location>
        <begin position="297"/>
        <end position="332"/>
    </location>
</feature>
<feature type="compositionally biased region" description="Polar residues" evidence="2">
    <location>
        <begin position="299"/>
        <end position="313"/>
    </location>
</feature>
<dbReference type="Gene3D" id="3.30.2350.10">
    <property type="entry name" value="Pseudouridine synthase"/>
    <property type="match status" value="1"/>
</dbReference>
<comment type="similarity">
    <text evidence="1">Belongs to the pseudouridine synthase TruB family.</text>
</comment>
<evidence type="ECO:0000256" key="1">
    <source>
        <dbReference type="ARBA" id="ARBA00008999"/>
    </source>
</evidence>
<protein>
    <submittedName>
        <fullName evidence="4">Putative tRNA pseudouridine synthase 2</fullName>
    </submittedName>
</protein>
<name>A0A2U9BFC9_SCOMX</name>
<proteinExistence type="inferred from homology"/>
<dbReference type="GO" id="GO:0001522">
    <property type="term" value="P:pseudouridine synthesis"/>
    <property type="evidence" value="ECO:0007669"/>
    <property type="project" value="InterPro"/>
</dbReference>
<dbReference type="CDD" id="cd02868">
    <property type="entry name" value="PseudoU_synth_hTruB2_like"/>
    <property type="match status" value="1"/>
</dbReference>
<dbReference type="PANTHER" id="PTHR13195:SF0">
    <property type="entry name" value="PSEUDOURIDYLATE SYNTHASE TRUB2, MITOCHONDRIAL"/>
    <property type="match status" value="1"/>
</dbReference>
<dbReference type="Proteomes" id="UP000246464">
    <property type="component" value="Chromosome 6"/>
</dbReference>
<dbReference type="GO" id="GO:0003723">
    <property type="term" value="F:RNA binding"/>
    <property type="evidence" value="ECO:0007669"/>
    <property type="project" value="InterPro"/>
</dbReference>
<dbReference type="InterPro" id="IPR020103">
    <property type="entry name" value="PsdUridine_synth_cat_dom_sf"/>
</dbReference>
<dbReference type="InterPro" id="IPR002501">
    <property type="entry name" value="PsdUridine_synth_N"/>
</dbReference>
<dbReference type="GO" id="GO:0006396">
    <property type="term" value="P:RNA processing"/>
    <property type="evidence" value="ECO:0007669"/>
    <property type="project" value="InterPro"/>
</dbReference>
<dbReference type="Pfam" id="PF01509">
    <property type="entry name" value="TruB_N"/>
    <property type="match status" value="1"/>
</dbReference>
<sequence>MATPAVRMYRRLEGLFCAYKPPGVHWKLVRDTVETNLLKGLSAAPPPPCPQEVRFLAQPGSDAEAPKGLTLSVASVPALSHHPLVTGPEFRHIRVGVGHRLDASSSGVLVLAVGNGNKVLNDLYQTRTTRDYTLEGEFGSATDDFSDKGRVVERSTYDHITLDKLNRVLAMMQGANQKAMLMYSNVDMHSQEAYEMAVQGLLGPEGKSVPILTGLRCIHFQPPNFTLEVQCLNETQKYLRKVVHEIGLELRSAAACKGVRRTRDGPFTLRDALTRHHWKASDVMHAMQQYHSCKKTKKTLQVTDQETRITTTGRKSESQSPNETNSVSSSSGDDMRLFQWRHCCHTLHATEELVGPVGTLLSLSVGKHNFCEDTNYLCERTASGCCGGLLSVHDIRIRLKNRLSVRLSFDEEQEQFEESPQSLQDVHRVQGFTTDFLDKHQFSNILIFFSVGALCVTPWLPVLCQPFDSTSLAQQEQRGQLIPKRVTSQHRDYQKVRETSQNKENIIEDVTFITWRQFPKSESHFHPWQRCTP</sequence>
<organism evidence="4 5">
    <name type="scientific">Scophthalmus maximus</name>
    <name type="common">Turbot</name>
    <name type="synonym">Psetta maxima</name>
    <dbReference type="NCBI Taxonomy" id="52904"/>
    <lineage>
        <taxon>Eukaryota</taxon>
        <taxon>Metazoa</taxon>
        <taxon>Chordata</taxon>
        <taxon>Craniata</taxon>
        <taxon>Vertebrata</taxon>
        <taxon>Euteleostomi</taxon>
        <taxon>Actinopterygii</taxon>
        <taxon>Neopterygii</taxon>
        <taxon>Teleostei</taxon>
        <taxon>Neoteleostei</taxon>
        <taxon>Acanthomorphata</taxon>
        <taxon>Carangaria</taxon>
        <taxon>Pleuronectiformes</taxon>
        <taxon>Pleuronectoidei</taxon>
        <taxon>Scophthalmidae</taxon>
        <taxon>Scophthalmus</taxon>
    </lineage>
</organism>
<feature type="compositionally biased region" description="Low complexity" evidence="2">
    <location>
        <begin position="318"/>
        <end position="331"/>
    </location>
</feature>
<evidence type="ECO:0000259" key="3">
    <source>
        <dbReference type="Pfam" id="PF01509"/>
    </source>
</evidence>